<dbReference type="InterPro" id="IPR043128">
    <property type="entry name" value="Rev_trsase/Diguanyl_cyclase"/>
</dbReference>
<dbReference type="Proteomes" id="UP000563898">
    <property type="component" value="Unassembled WGS sequence"/>
</dbReference>
<evidence type="ECO:0000313" key="3">
    <source>
        <dbReference type="EMBL" id="NKY05089.1"/>
    </source>
</evidence>
<dbReference type="SUPFAM" id="SSF55073">
    <property type="entry name" value="Nucleotide cyclase"/>
    <property type="match status" value="1"/>
</dbReference>
<name>A0A846WTV2_9ACTN</name>
<dbReference type="RefSeq" id="WP_050955228.1">
    <property type="nucleotide sequence ID" value="NZ_JAAXPC010000028.1"/>
</dbReference>
<keyword evidence="1" id="KW-0472">Membrane</keyword>
<dbReference type="GO" id="GO:1902201">
    <property type="term" value="P:negative regulation of bacterial-type flagellum-dependent cell motility"/>
    <property type="evidence" value="ECO:0007669"/>
    <property type="project" value="TreeGrafter"/>
</dbReference>
<protein>
    <submittedName>
        <fullName evidence="3">GGDEF domain-containing protein</fullName>
    </submittedName>
</protein>
<evidence type="ECO:0000313" key="4">
    <source>
        <dbReference type="Proteomes" id="UP000563898"/>
    </source>
</evidence>
<feature type="domain" description="GGDEF" evidence="2">
    <location>
        <begin position="205"/>
        <end position="338"/>
    </location>
</feature>
<dbReference type="PANTHER" id="PTHR45138">
    <property type="entry name" value="REGULATORY COMPONENTS OF SENSORY TRANSDUCTION SYSTEM"/>
    <property type="match status" value="1"/>
</dbReference>
<feature type="transmembrane region" description="Helical" evidence="1">
    <location>
        <begin position="119"/>
        <end position="136"/>
    </location>
</feature>
<feature type="transmembrane region" description="Helical" evidence="1">
    <location>
        <begin position="68"/>
        <end position="88"/>
    </location>
</feature>
<keyword evidence="1" id="KW-1133">Transmembrane helix</keyword>
<dbReference type="NCBIfam" id="TIGR00254">
    <property type="entry name" value="GGDEF"/>
    <property type="match status" value="1"/>
</dbReference>
<dbReference type="Pfam" id="PF00990">
    <property type="entry name" value="GGDEF"/>
    <property type="match status" value="1"/>
</dbReference>
<gene>
    <name evidence="3" type="ORF">HGA05_26370</name>
</gene>
<dbReference type="AlphaFoldDB" id="A0A846WTV2"/>
<feature type="transmembrane region" description="Helical" evidence="1">
    <location>
        <begin position="94"/>
        <end position="112"/>
    </location>
</feature>
<proteinExistence type="predicted"/>
<dbReference type="CDD" id="cd01949">
    <property type="entry name" value="GGDEF"/>
    <property type="match status" value="1"/>
</dbReference>
<feature type="transmembrane region" description="Helical" evidence="1">
    <location>
        <begin position="41"/>
        <end position="61"/>
    </location>
</feature>
<dbReference type="InterPro" id="IPR000160">
    <property type="entry name" value="GGDEF_dom"/>
</dbReference>
<comment type="caution">
    <text evidence="3">The sequence shown here is derived from an EMBL/GenBank/DDBJ whole genome shotgun (WGS) entry which is preliminary data.</text>
</comment>
<dbReference type="PANTHER" id="PTHR45138:SF9">
    <property type="entry name" value="DIGUANYLATE CYCLASE DGCM-RELATED"/>
    <property type="match status" value="1"/>
</dbReference>
<dbReference type="PROSITE" id="PS50887">
    <property type="entry name" value="GGDEF"/>
    <property type="match status" value="1"/>
</dbReference>
<dbReference type="GO" id="GO:0052621">
    <property type="term" value="F:diguanylate cyclase activity"/>
    <property type="evidence" value="ECO:0007669"/>
    <property type="project" value="TreeGrafter"/>
</dbReference>
<dbReference type="InterPro" id="IPR029787">
    <property type="entry name" value="Nucleotide_cyclase"/>
</dbReference>
<dbReference type="SMART" id="SM00267">
    <property type="entry name" value="GGDEF"/>
    <property type="match status" value="1"/>
</dbReference>
<dbReference type="InterPro" id="IPR050469">
    <property type="entry name" value="Diguanylate_Cyclase"/>
</dbReference>
<organism evidence="3 4">
    <name type="scientific">Gordonia polyisoprenivorans</name>
    <dbReference type="NCBI Taxonomy" id="84595"/>
    <lineage>
        <taxon>Bacteria</taxon>
        <taxon>Bacillati</taxon>
        <taxon>Actinomycetota</taxon>
        <taxon>Actinomycetes</taxon>
        <taxon>Mycobacteriales</taxon>
        <taxon>Gordoniaceae</taxon>
        <taxon>Gordonia</taxon>
    </lineage>
</organism>
<dbReference type="GO" id="GO:0043709">
    <property type="term" value="P:cell adhesion involved in single-species biofilm formation"/>
    <property type="evidence" value="ECO:0007669"/>
    <property type="project" value="TreeGrafter"/>
</dbReference>
<feature type="transmembrane region" description="Helical" evidence="1">
    <location>
        <begin position="151"/>
        <end position="168"/>
    </location>
</feature>
<reference evidence="3 4" key="1">
    <citation type="submission" date="2020-04" db="EMBL/GenBank/DDBJ databases">
        <title>MicrobeNet Type strains.</title>
        <authorList>
            <person name="Nicholson A.C."/>
        </authorList>
    </citation>
    <scope>NUCLEOTIDE SEQUENCE [LARGE SCALE GENOMIC DNA]</scope>
    <source>
        <strain evidence="3 4">ATCC BAA-14</strain>
    </source>
</reference>
<accession>A0A846WTV2</accession>
<evidence type="ECO:0000256" key="1">
    <source>
        <dbReference type="SAM" id="Phobius"/>
    </source>
</evidence>
<dbReference type="EMBL" id="JAAXPC010000028">
    <property type="protein sequence ID" value="NKY05089.1"/>
    <property type="molecule type" value="Genomic_DNA"/>
</dbReference>
<evidence type="ECO:0000259" key="2">
    <source>
        <dbReference type="PROSITE" id="PS50887"/>
    </source>
</evidence>
<dbReference type="GO" id="GO:0005886">
    <property type="term" value="C:plasma membrane"/>
    <property type="evidence" value="ECO:0007669"/>
    <property type="project" value="TreeGrafter"/>
</dbReference>
<feature type="transmembrane region" description="Helical" evidence="1">
    <location>
        <begin position="12"/>
        <end position="29"/>
    </location>
</feature>
<sequence>MSSTLQRITRTTVGLSTLNFAVVAAVTLLDPTRGPVGDLARTWVIACIVADAVVAMVWFVSDVMTHGVAARAFGIWADVGTASVLITFADPGEALVGCVLFAVTGAFFTFYLPRSWMRIHVVFVLGFILLMAALSVRDGMNWPTVIARTDVVIAGVLGLPMTIQIVWASQRRRARLSEVDALTRIANRRGLDRYVESVSRTQPRGVLGAMVIDVDYFKSVNDEYGHDTGDRVLVAVAQALVEAVGDAGTVARNGGEEFAVYLALDAAYELDATTALMPVRVTVPGIAPVGLSIGVASVSIRAPQEMDASTAWRLLAAADEAMYRAKALGGARVESVDLAGTPPP</sequence>
<keyword evidence="1" id="KW-0812">Transmembrane</keyword>
<dbReference type="Gene3D" id="3.30.70.270">
    <property type="match status" value="1"/>
</dbReference>